<dbReference type="InterPro" id="IPR013083">
    <property type="entry name" value="Znf_RING/FYVE/PHD"/>
</dbReference>
<proteinExistence type="predicted"/>
<evidence type="ECO:0000259" key="9">
    <source>
        <dbReference type="PROSITE" id="PS51698"/>
    </source>
</evidence>
<dbReference type="InterPro" id="IPR003613">
    <property type="entry name" value="Ubox_domain"/>
</dbReference>
<gene>
    <name evidence="10" type="ORF">FH972_007469</name>
</gene>
<evidence type="ECO:0000313" key="10">
    <source>
        <dbReference type="EMBL" id="KAE8021593.1"/>
    </source>
</evidence>
<keyword evidence="5" id="KW-0808">Transferase</keyword>
<keyword evidence="7" id="KW-0833">Ubl conjugation pathway</keyword>
<dbReference type="EC" id="2.3.2.27" evidence="4"/>
<feature type="domain" description="U-box" evidence="9">
    <location>
        <begin position="111"/>
        <end position="185"/>
    </location>
</feature>
<dbReference type="InterPro" id="IPR000225">
    <property type="entry name" value="Armadillo"/>
</dbReference>
<dbReference type="SMART" id="SM00185">
    <property type="entry name" value="ARM"/>
    <property type="match status" value="4"/>
</dbReference>
<keyword evidence="6" id="KW-0677">Repeat</keyword>
<dbReference type="Pfam" id="PF04564">
    <property type="entry name" value="U-box"/>
    <property type="match status" value="1"/>
</dbReference>
<dbReference type="AlphaFoldDB" id="A0A5N6QVJ8"/>
<evidence type="ECO:0000256" key="7">
    <source>
        <dbReference type="ARBA" id="ARBA00022786"/>
    </source>
</evidence>
<dbReference type="InterPro" id="IPR016024">
    <property type="entry name" value="ARM-type_fold"/>
</dbReference>
<dbReference type="PROSITE" id="PS50176">
    <property type="entry name" value="ARM_REPEAT"/>
    <property type="match status" value="1"/>
</dbReference>
<sequence>MHQATDSYSSHHRIIILVTQSQQTLPTLSSAAAADYLLLETESKIGNTEMEFQEGMMRFVVNKPIKTKWAFEKQTEKQRSTETATPRRKWKIFNKYLSSPPSKPLNPKPKQPPKEFICTISGSLMADPVIVSSGHTFEQACVRACKALGFTPTLPDSSTPDFSSIIPNLALKSTILNWCKNSSVDPPKPVDYNTAEKLVRTLMATGTQNENGAQQTEMSEKKLIQGVRENTSVNSNHPNHCDSSSDDSFGTTASIHSLQLATQPSCYSSPSSSEIETLAPNCTEEDEILAKLRSPQVFEIEEAVIFLRQITRTREDSRGHLCTPRLLSVLRSLIISRYSSIQVNSVAALVNLSLEKANKVRIVRSGIVPPLVDVLKGGFAEAQEHASGALFSLALDDNNKTAIGVLGALQPLIHMLRSESERTRHDSALALYHLSLVQSNRSKLVKLGFVPILLGMLRLGHMTGRVLLILCNLAWCMDGRAAMLDAGGVDCLVGLLDGAKLKSESAWASCVDALYGLSHGGLRFKGLAKAVGAEEVLMKVEKVGSNRAWEKAKRVLEMIKKREEEEEVDWVDLLDMDGHTQC</sequence>
<dbReference type="SUPFAM" id="SSF48371">
    <property type="entry name" value="ARM repeat"/>
    <property type="match status" value="1"/>
</dbReference>
<organism evidence="10 11">
    <name type="scientific">Carpinus fangiana</name>
    <dbReference type="NCBI Taxonomy" id="176857"/>
    <lineage>
        <taxon>Eukaryota</taxon>
        <taxon>Viridiplantae</taxon>
        <taxon>Streptophyta</taxon>
        <taxon>Embryophyta</taxon>
        <taxon>Tracheophyta</taxon>
        <taxon>Spermatophyta</taxon>
        <taxon>Magnoliopsida</taxon>
        <taxon>eudicotyledons</taxon>
        <taxon>Gunneridae</taxon>
        <taxon>Pentapetalae</taxon>
        <taxon>rosids</taxon>
        <taxon>fabids</taxon>
        <taxon>Fagales</taxon>
        <taxon>Betulaceae</taxon>
        <taxon>Carpinus</taxon>
    </lineage>
</organism>
<dbReference type="GO" id="GO:0061630">
    <property type="term" value="F:ubiquitin protein ligase activity"/>
    <property type="evidence" value="ECO:0007669"/>
    <property type="project" value="UniProtKB-EC"/>
</dbReference>
<evidence type="ECO:0000313" key="11">
    <source>
        <dbReference type="Proteomes" id="UP000327013"/>
    </source>
</evidence>
<dbReference type="Proteomes" id="UP000327013">
    <property type="component" value="Chromosome 3"/>
</dbReference>
<dbReference type="FunFam" id="1.25.10.10:FF:000578">
    <property type="entry name" value="RING-type E3 ubiquitin transferase"/>
    <property type="match status" value="1"/>
</dbReference>
<dbReference type="Pfam" id="PF00514">
    <property type="entry name" value="Arm"/>
    <property type="match status" value="2"/>
</dbReference>
<evidence type="ECO:0000256" key="1">
    <source>
        <dbReference type="ARBA" id="ARBA00000900"/>
    </source>
</evidence>
<dbReference type="OrthoDB" id="7537227at2759"/>
<dbReference type="GO" id="GO:0016567">
    <property type="term" value="P:protein ubiquitination"/>
    <property type="evidence" value="ECO:0007669"/>
    <property type="project" value="UniProtKB-UniPathway"/>
</dbReference>
<dbReference type="PANTHER" id="PTHR23315:SF339">
    <property type="entry name" value="U-BOX DOMAIN-CONTAINING PROTEIN 40"/>
    <property type="match status" value="1"/>
</dbReference>
<evidence type="ECO:0000256" key="5">
    <source>
        <dbReference type="ARBA" id="ARBA00022679"/>
    </source>
</evidence>
<evidence type="ECO:0000256" key="4">
    <source>
        <dbReference type="ARBA" id="ARBA00012483"/>
    </source>
</evidence>
<evidence type="ECO:0000256" key="8">
    <source>
        <dbReference type="PROSITE-ProRule" id="PRU00259"/>
    </source>
</evidence>
<dbReference type="EMBL" id="CM017323">
    <property type="protein sequence ID" value="KAE8021593.1"/>
    <property type="molecule type" value="Genomic_DNA"/>
</dbReference>
<dbReference type="Gene3D" id="1.25.10.10">
    <property type="entry name" value="Leucine-rich Repeat Variant"/>
    <property type="match status" value="1"/>
</dbReference>
<dbReference type="PANTHER" id="PTHR23315">
    <property type="entry name" value="U BOX DOMAIN-CONTAINING"/>
    <property type="match status" value="1"/>
</dbReference>
<dbReference type="Gene3D" id="3.30.40.10">
    <property type="entry name" value="Zinc/RING finger domain, C3HC4 (zinc finger)"/>
    <property type="match status" value="1"/>
</dbReference>
<dbReference type="PROSITE" id="PS51698">
    <property type="entry name" value="U_BOX"/>
    <property type="match status" value="1"/>
</dbReference>
<evidence type="ECO:0000256" key="3">
    <source>
        <dbReference type="ARBA" id="ARBA00004906"/>
    </source>
</evidence>
<dbReference type="SMART" id="SM00504">
    <property type="entry name" value="Ubox"/>
    <property type="match status" value="1"/>
</dbReference>
<name>A0A5N6QVJ8_9ROSI</name>
<comment type="catalytic activity">
    <reaction evidence="1">
        <text>S-ubiquitinyl-[E2 ubiquitin-conjugating enzyme]-L-cysteine + [acceptor protein]-L-lysine = [E2 ubiquitin-conjugating enzyme]-L-cysteine + N(6)-ubiquitinyl-[acceptor protein]-L-lysine.</text>
        <dbReference type="EC" id="2.3.2.27"/>
    </reaction>
</comment>
<accession>A0A5N6QVJ8</accession>
<dbReference type="UniPathway" id="UPA00143"/>
<dbReference type="InterPro" id="IPR011989">
    <property type="entry name" value="ARM-like"/>
</dbReference>
<evidence type="ECO:0000256" key="2">
    <source>
        <dbReference type="ARBA" id="ARBA00003861"/>
    </source>
</evidence>
<keyword evidence="11" id="KW-1185">Reference proteome</keyword>
<dbReference type="SUPFAM" id="SSF57850">
    <property type="entry name" value="RING/U-box"/>
    <property type="match status" value="1"/>
</dbReference>
<comment type="pathway">
    <text evidence="3">Protein modification; protein ubiquitination.</text>
</comment>
<feature type="repeat" description="ARM" evidence="8">
    <location>
        <begin position="366"/>
        <end position="403"/>
    </location>
</feature>
<protein>
    <recommendedName>
        <fullName evidence="4">RING-type E3 ubiquitin transferase</fullName>
        <ecNumber evidence="4">2.3.2.27</ecNumber>
    </recommendedName>
</protein>
<comment type="function">
    <text evidence="2">Functions as an E3 ubiquitin ligase.</text>
</comment>
<evidence type="ECO:0000256" key="6">
    <source>
        <dbReference type="ARBA" id="ARBA00022737"/>
    </source>
</evidence>
<reference evidence="10 11" key="1">
    <citation type="submission" date="2019-06" db="EMBL/GenBank/DDBJ databases">
        <title>A chromosomal-level reference genome of Carpinus fangiana (Coryloideae, Betulaceae).</title>
        <authorList>
            <person name="Yang X."/>
            <person name="Wang Z."/>
            <person name="Zhang L."/>
            <person name="Hao G."/>
            <person name="Liu J."/>
            <person name="Yang Y."/>
        </authorList>
    </citation>
    <scope>NUCLEOTIDE SEQUENCE [LARGE SCALE GENOMIC DNA]</scope>
    <source>
        <strain evidence="10">Cfa_2016G</strain>
        <tissue evidence="10">Leaf</tissue>
    </source>
</reference>